<evidence type="ECO:0000313" key="3">
    <source>
        <dbReference type="Proteomes" id="UP001303046"/>
    </source>
</evidence>
<comment type="caution">
    <text evidence="2">The sequence shown here is derived from an EMBL/GenBank/DDBJ whole genome shotgun (WGS) entry which is preliminary data.</text>
</comment>
<dbReference type="EMBL" id="JAVFWL010000003">
    <property type="protein sequence ID" value="KAK6745842.1"/>
    <property type="molecule type" value="Genomic_DNA"/>
</dbReference>
<sequence>MFAYPPAYPLGTLCLGGIRRESAGTLFTVPQSAQMSMEETLRNLEQLRKTTDSLAENADGSDQNMRLARRPDIPPVGRPQASTPIRKLQKA</sequence>
<reference evidence="2 3" key="1">
    <citation type="submission" date="2023-08" db="EMBL/GenBank/DDBJ databases">
        <title>A Necator americanus chromosomal reference genome.</title>
        <authorList>
            <person name="Ilik V."/>
            <person name="Petrzelkova K.J."/>
            <person name="Pardy F."/>
            <person name="Fuh T."/>
            <person name="Niatou-Singa F.S."/>
            <person name="Gouil Q."/>
            <person name="Baker L."/>
            <person name="Ritchie M.E."/>
            <person name="Jex A.R."/>
            <person name="Gazzola D."/>
            <person name="Li H."/>
            <person name="Toshio Fujiwara R."/>
            <person name="Zhan B."/>
            <person name="Aroian R.V."/>
            <person name="Pafco B."/>
            <person name="Schwarz E.M."/>
        </authorList>
    </citation>
    <scope>NUCLEOTIDE SEQUENCE [LARGE SCALE GENOMIC DNA]</scope>
    <source>
        <strain evidence="2 3">Aroian</strain>
        <tissue evidence="2">Whole animal</tissue>
    </source>
</reference>
<protein>
    <submittedName>
        <fullName evidence="2">Uncharacterized protein</fullName>
    </submittedName>
</protein>
<dbReference type="Proteomes" id="UP001303046">
    <property type="component" value="Unassembled WGS sequence"/>
</dbReference>
<feature type="region of interest" description="Disordered" evidence="1">
    <location>
        <begin position="50"/>
        <end position="91"/>
    </location>
</feature>
<organism evidence="2 3">
    <name type="scientific">Necator americanus</name>
    <name type="common">Human hookworm</name>
    <dbReference type="NCBI Taxonomy" id="51031"/>
    <lineage>
        <taxon>Eukaryota</taxon>
        <taxon>Metazoa</taxon>
        <taxon>Ecdysozoa</taxon>
        <taxon>Nematoda</taxon>
        <taxon>Chromadorea</taxon>
        <taxon>Rhabditida</taxon>
        <taxon>Rhabditina</taxon>
        <taxon>Rhabditomorpha</taxon>
        <taxon>Strongyloidea</taxon>
        <taxon>Ancylostomatidae</taxon>
        <taxon>Bunostominae</taxon>
        <taxon>Necator</taxon>
    </lineage>
</organism>
<evidence type="ECO:0000256" key="1">
    <source>
        <dbReference type="SAM" id="MobiDB-lite"/>
    </source>
</evidence>
<proteinExistence type="predicted"/>
<keyword evidence="3" id="KW-1185">Reference proteome</keyword>
<gene>
    <name evidence="2" type="primary">Necator_chrIII.g12908</name>
    <name evidence="2" type="ORF">RB195_012141</name>
</gene>
<accession>A0ABR1D6I3</accession>
<evidence type="ECO:0000313" key="2">
    <source>
        <dbReference type="EMBL" id="KAK6745842.1"/>
    </source>
</evidence>
<name>A0ABR1D6I3_NECAM</name>